<evidence type="ECO:0000313" key="1">
    <source>
        <dbReference type="EMBL" id="CCV07144.1"/>
    </source>
</evidence>
<reference evidence="1 2" key="1">
    <citation type="submission" date="2013-02" db="EMBL/GenBank/DDBJ databases">
        <authorList>
            <person name="Genoscope - CEA"/>
        </authorList>
    </citation>
    <scope>NUCLEOTIDE SEQUENCE [LARGE SCALE GENOMIC DNA]</scope>
    <source>
        <strain evidence="1 2">STM 2683</strain>
    </source>
</reference>
<evidence type="ECO:0008006" key="3">
    <source>
        <dbReference type="Google" id="ProtNLM"/>
    </source>
</evidence>
<dbReference type="STRING" id="1297569.MESS2_480006"/>
<keyword evidence="2" id="KW-1185">Reference proteome</keyword>
<protein>
    <recommendedName>
        <fullName evidence="3">DUF1127 domain-containing protein</fullName>
    </recommendedName>
</protein>
<organism evidence="1 2">
    <name type="scientific">Mesorhizobium metallidurans STM 2683</name>
    <dbReference type="NCBI Taxonomy" id="1297569"/>
    <lineage>
        <taxon>Bacteria</taxon>
        <taxon>Pseudomonadati</taxon>
        <taxon>Pseudomonadota</taxon>
        <taxon>Alphaproteobacteria</taxon>
        <taxon>Hyphomicrobiales</taxon>
        <taxon>Phyllobacteriaceae</taxon>
        <taxon>Mesorhizobium</taxon>
    </lineage>
</organism>
<dbReference type="Proteomes" id="UP000012062">
    <property type="component" value="Unassembled WGS sequence"/>
</dbReference>
<dbReference type="eggNOG" id="ENOG503135V">
    <property type="taxonomic scope" value="Bacteria"/>
</dbReference>
<name>M5EQT0_9HYPH</name>
<gene>
    <name evidence="1" type="ORF">MESS2_480006</name>
</gene>
<comment type="caution">
    <text evidence="1">The sequence shown here is derived from an EMBL/GenBank/DDBJ whole genome shotgun (WGS) entry which is preliminary data.</text>
</comment>
<dbReference type="AlphaFoldDB" id="M5EQT0"/>
<evidence type="ECO:0000313" key="2">
    <source>
        <dbReference type="Proteomes" id="UP000012062"/>
    </source>
</evidence>
<dbReference type="EMBL" id="CAUM01000115">
    <property type="protein sequence ID" value="CCV07144.1"/>
    <property type="molecule type" value="Genomic_DNA"/>
</dbReference>
<accession>M5EQT0</accession>
<sequence>MPHTETRVRHHSSRARLLGFVLKTTATVIAALKTWHRIVSRRRAIADLTPERLTDIGYAEAPVAVLEVKPGLVTNLMSMR</sequence>
<proteinExistence type="predicted"/>